<comment type="caution">
    <text evidence="8">The sequence shown here is derived from an EMBL/GenBank/DDBJ whole genome shotgun (WGS) entry which is preliminary data.</text>
</comment>
<dbReference type="InterPro" id="IPR018060">
    <property type="entry name" value="HTH_AraC"/>
</dbReference>
<dbReference type="OrthoDB" id="9794370at2"/>
<evidence type="ECO:0000256" key="5">
    <source>
        <dbReference type="SAM" id="Coils"/>
    </source>
</evidence>
<evidence type="ECO:0000259" key="6">
    <source>
        <dbReference type="PROSITE" id="PS01124"/>
    </source>
</evidence>
<evidence type="ECO:0000256" key="2">
    <source>
        <dbReference type="ARBA" id="ARBA00023125"/>
    </source>
</evidence>
<dbReference type="SMART" id="SM00342">
    <property type="entry name" value="HTH_ARAC"/>
    <property type="match status" value="1"/>
</dbReference>
<keyword evidence="1" id="KW-0805">Transcription regulation</keyword>
<dbReference type="CDD" id="cd17536">
    <property type="entry name" value="REC_YesN-like"/>
    <property type="match status" value="1"/>
</dbReference>
<organism evidence="8 9">
    <name type="scientific">Paenibacillus herberti</name>
    <dbReference type="NCBI Taxonomy" id="1619309"/>
    <lineage>
        <taxon>Bacteria</taxon>
        <taxon>Bacillati</taxon>
        <taxon>Bacillota</taxon>
        <taxon>Bacilli</taxon>
        <taxon>Bacillales</taxon>
        <taxon>Paenibacillaceae</taxon>
        <taxon>Paenibacillus</taxon>
    </lineage>
</organism>
<feature type="coiled-coil region" evidence="5">
    <location>
        <begin position="115"/>
        <end position="142"/>
    </location>
</feature>
<accession>A0A229P4D0</accession>
<gene>
    <name evidence="8" type="ORF">CGZ75_09920</name>
</gene>
<dbReference type="PANTHER" id="PTHR43280">
    <property type="entry name" value="ARAC-FAMILY TRANSCRIPTIONAL REGULATOR"/>
    <property type="match status" value="1"/>
</dbReference>
<evidence type="ECO:0000256" key="3">
    <source>
        <dbReference type="ARBA" id="ARBA00023163"/>
    </source>
</evidence>
<dbReference type="InterPro" id="IPR009057">
    <property type="entry name" value="Homeodomain-like_sf"/>
</dbReference>
<reference evidence="8 9" key="1">
    <citation type="submission" date="2017-07" db="EMBL/GenBank/DDBJ databases">
        <title>Paenibacillus herberti R33 genome sequencing and assembly.</title>
        <authorList>
            <person name="Su W."/>
        </authorList>
    </citation>
    <scope>NUCLEOTIDE SEQUENCE [LARGE SCALE GENOMIC DNA]</scope>
    <source>
        <strain evidence="8 9">R33</strain>
    </source>
</reference>
<protein>
    <recommendedName>
        <fullName evidence="10">DNA-binding response regulator</fullName>
    </recommendedName>
</protein>
<evidence type="ECO:0000259" key="7">
    <source>
        <dbReference type="PROSITE" id="PS50110"/>
    </source>
</evidence>
<dbReference type="Pfam" id="PF00072">
    <property type="entry name" value="Response_reg"/>
    <property type="match status" value="1"/>
</dbReference>
<feature type="modified residue" description="4-aspartylphosphate" evidence="4">
    <location>
        <position position="54"/>
    </location>
</feature>
<keyword evidence="5" id="KW-0175">Coiled coil</keyword>
<dbReference type="Gene3D" id="1.10.10.60">
    <property type="entry name" value="Homeodomain-like"/>
    <property type="match status" value="2"/>
</dbReference>
<feature type="domain" description="Response regulatory" evidence="7">
    <location>
        <begin position="3"/>
        <end position="119"/>
    </location>
</feature>
<dbReference type="GO" id="GO:0003700">
    <property type="term" value="F:DNA-binding transcription factor activity"/>
    <property type="evidence" value="ECO:0007669"/>
    <property type="project" value="InterPro"/>
</dbReference>
<dbReference type="SUPFAM" id="SSF52172">
    <property type="entry name" value="CheY-like"/>
    <property type="match status" value="1"/>
</dbReference>
<keyword evidence="4" id="KW-0597">Phosphoprotein</keyword>
<dbReference type="PROSITE" id="PS01124">
    <property type="entry name" value="HTH_ARAC_FAMILY_2"/>
    <property type="match status" value="1"/>
</dbReference>
<dbReference type="EMBL" id="NMUQ01000001">
    <property type="protein sequence ID" value="OXM16937.1"/>
    <property type="molecule type" value="Genomic_DNA"/>
</dbReference>
<evidence type="ECO:0008006" key="10">
    <source>
        <dbReference type="Google" id="ProtNLM"/>
    </source>
</evidence>
<dbReference type="InterPro" id="IPR020449">
    <property type="entry name" value="Tscrpt_reg_AraC-type_HTH"/>
</dbReference>
<evidence type="ECO:0000313" key="9">
    <source>
        <dbReference type="Proteomes" id="UP000215145"/>
    </source>
</evidence>
<dbReference type="GO" id="GO:0043565">
    <property type="term" value="F:sequence-specific DNA binding"/>
    <property type="evidence" value="ECO:0007669"/>
    <property type="project" value="InterPro"/>
</dbReference>
<dbReference type="SUPFAM" id="SSF46689">
    <property type="entry name" value="Homeodomain-like"/>
    <property type="match status" value="2"/>
</dbReference>
<dbReference type="Pfam" id="PF12833">
    <property type="entry name" value="HTH_18"/>
    <property type="match status" value="1"/>
</dbReference>
<keyword evidence="3" id="KW-0804">Transcription</keyword>
<keyword evidence="9" id="KW-1185">Reference proteome</keyword>
<dbReference type="Gene3D" id="3.40.50.2300">
    <property type="match status" value="1"/>
</dbReference>
<keyword evidence="2" id="KW-0238">DNA-binding</keyword>
<dbReference type="SMART" id="SM00448">
    <property type="entry name" value="REC"/>
    <property type="match status" value="1"/>
</dbReference>
<evidence type="ECO:0000256" key="1">
    <source>
        <dbReference type="ARBA" id="ARBA00023015"/>
    </source>
</evidence>
<dbReference type="PANTHER" id="PTHR43280:SF10">
    <property type="entry name" value="REGULATORY PROTEIN POCR"/>
    <property type="match status" value="1"/>
</dbReference>
<dbReference type="InterPro" id="IPR011006">
    <property type="entry name" value="CheY-like_superfamily"/>
</dbReference>
<dbReference type="AlphaFoldDB" id="A0A229P4D0"/>
<dbReference type="PROSITE" id="PS50110">
    <property type="entry name" value="RESPONSE_REGULATORY"/>
    <property type="match status" value="1"/>
</dbReference>
<dbReference type="Proteomes" id="UP000215145">
    <property type="component" value="Unassembled WGS sequence"/>
</dbReference>
<dbReference type="PRINTS" id="PR00032">
    <property type="entry name" value="HTHARAC"/>
</dbReference>
<feature type="domain" description="HTH araC/xylS-type" evidence="6">
    <location>
        <begin position="416"/>
        <end position="514"/>
    </location>
</feature>
<dbReference type="InterPro" id="IPR001789">
    <property type="entry name" value="Sig_transdc_resp-reg_receiver"/>
</dbReference>
<dbReference type="RefSeq" id="WP_089524018.1">
    <property type="nucleotide sequence ID" value="NZ_NMUQ01000001.1"/>
</dbReference>
<proteinExistence type="predicted"/>
<dbReference type="GO" id="GO:0000160">
    <property type="term" value="P:phosphorelay signal transduction system"/>
    <property type="evidence" value="ECO:0007669"/>
    <property type="project" value="InterPro"/>
</dbReference>
<sequence>MLTMLIVDDDKFEREGVRYLVDKFGFNLEIHEADSGESALEFLQNATVDIILSDVRMTGMDGLQLVEHVRSQGLQTKTIFMSAYGEFEYAQRAIDVKAIRYLLKPIQVTEFIKVLSLAIQQCEEERQEQAQLERMEQAYLRETRYEKNRLLADFILGKTEAVSGSTPLIPLTELGEHRWLRMFMLDARSRFFDRTSPNFEQELAAATERPSELVHLNEFQALLLMHSTPDESAEELSQLAGRLSGWFKAGYGQDIAIVVSGLIENADQLYQEYQAMETLLGNKFFWEEGAVVQANRAMAAGEGDVTTAVNEVLEEIKQNIRRTSFDYARLRFEQLFDTLQSSSRLSPVYVKYVCMEVVKASFDASAKKNAAAFNKQLEQVHNTERLADLRLVMGAILEEQAQSGAVFREGKSKGIEETVRTIEQDYGSDLSLEALAERVYLSPSYLSYLFKKEKGISINKFITLYRMEKAKELLLSSNRKVVDIGPSVGYSNIPYFISLFKSHFGKTPAQFREES</sequence>
<evidence type="ECO:0000256" key="4">
    <source>
        <dbReference type="PROSITE-ProRule" id="PRU00169"/>
    </source>
</evidence>
<name>A0A229P4D0_9BACL</name>
<evidence type="ECO:0000313" key="8">
    <source>
        <dbReference type="EMBL" id="OXM16937.1"/>
    </source>
</evidence>